<evidence type="ECO:0000259" key="2">
    <source>
        <dbReference type="PROSITE" id="PS51549"/>
    </source>
</evidence>
<sequence length="141" mass="15487">MKITSIITAAIFSVSILSAGTAVAQINANTVQSSQHKFEKKRYKIDGTAMLSKSENGYEIQFSDDFKTKGGPDLKVYLSKKPVSELEGETVDQTSVKIGVLKSKKGQQSYIIPDTIDLSDYESVVIHCEAFSVLWGGFDIR</sequence>
<dbReference type="InParanoid" id="A0A420WK82"/>
<gene>
    <name evidence="3" type="ORF">DES40_0660</name>
</gene>
<reference evidence="3 4" key="1">
    <citation type="submission" date="2018-10" db="EMBL/GenBank/DDBJ databases">
        <title>Genomic Encyclopedia of Type Strains, Phase IV (KMG-IV): sequencing the most valuable type-strain genomes for metagenomic binning, comparative biology and taxonomic classification.</title>
        <authorList>
            <person name="Goeker M."/>
        </authorList>
    </citation>
    <scope>NUCLEOTIDE SEQUENCE [LARGE SCALE GENOMIC DNA]</scope>
    <source>
        <strain evidence="3 4">DSM 22008</strain>
    </source>
</reference>
<feature type="signal peptide" evidence="1">
    <location>
        <begin position="1"/>
        <end position="24"/>
    </location>
</feature>
<proteinExistence type="predicted"/>
<organism evidence="3 4">
    <name type="scientific">Litorimonas taeanensis</name>
    <dbReference type="NCBI Taxonomy" id="568099"/>
    <lineage>
        <taxon>Bacteria</taxon>
        <taxon>Pseudomonadati</taxon>
        <taxon>Pseudomonadota</taxon>
        <taxon>Alphaproteobacteria</taxon>
        <taxon>Maricaulales</taxon>
        <taxon>Robiginitomaculaceae</taxon>
    </lineage>
</organism>
<name>A0A420WK82_9PROT</name>
<keyword evidence="4" id="KW-1185">Reference proteome</keyword>
<accession>A0A420WK82</accession>
<feature type="domain" description="DM13" evidence="2">
    <location>
        <begin position="32"/>
        <end position="141"/>
    </location>
</feature>
<dbReference type="RefSeq" id="WP_121099126.1">
    <property type="nucleotide sequence ID" value="NZ_RBII01000001.1"/>
</dbReference>
<dbReference type="AlphaFoldDB" id="A0A420WK82"/>
<comment type="caution">
    <text evidence="3">The sequence shown here is derived from an EMBL/GenBank/DDBJ whole genome shotgun (WGS) entry which is preliminary data.</text>
</comment>
<dbReference type="Proteomes" id="UP000282211">
    <property type="component" value="Unassembled WGS sequence"/>
</dbReference>
<evidence type="ECO:0000313" key="3">
    <source>
        <dbReference type="EMBL" id="RKQ71346.1"/>
    </source>
</evidence>
<dbReference type="Pfam" id="PF10517">
    <property type="entry name" value="DM13"/>
    <property type="match status" value="1"/>
</dbReference>
<evidence type="ECO:0000256" key="1">
    <source>
        <dbReference type="SAM" id="SignalP"/>
    </source>
</evidence>
<dbReference type="PROSITE" id="PS51549">
    <property type="entry name" value="DM13"/>
    <property type="match status" value="1"/>
</dbReference>
<dbReference type="EMBL" id="RBII01000001">
    <property type="protein sequence ID" value="RKQ71346.1"/>
    <property type="molecule type" value="Genomic_DNA"/>
</dbReference>
<feature type="chain" id="PRO_5019346550" evidence="1">
    <location>
        <begin position="25"/>
        <end position="141"/>
    </location>
</feature>
<evidence type="ECO:0000313" key="4">
    <source>
        <dbReference type="Proteomes" id="UP000282211"/>
    </source>
</evidence>
<protein>
    <submittedName>
        <fullName evidence="3">Electron transfer DM13</fullName>
    </submittedName>
</protein>
<dbReference type="OrthoDB" id="6106486at2"/>
<keyword evidence="1" id="KW-0732">Signal</keyword>
<dbReference type="InterPro" id="IPR019545">
    <property type="entry name" value="DM13_domain"/>
</dbReference>